<evidence type="ECO:0000256" key="1">
    <source>
        <dbReference type="SAM" id="SignalP"/>
    </source>
</evidence>
<evidence type="ECO:0000313" key="3">
    <source>
        <dbReference type="EMBL" id="MBD2858318.1"/>
    </source>
</evidence>
<dbReference type="Gene3D" id="2.40.128.110">
    <property type="entry name" value="Lipid/polyisoprenoid-binding, YceI-like"/>
    <property type="match status" value="1"/>
</dbReference>
<accession>A0A927GVQ2</accession>
<name>A0A927GVQ2_9GAMM</name>
<dbReference type="Proteomes" id="UP000610558">
    <property type="component" value="Unassembled WGS sequence"/>
</dbReference>
<evidence type="ECO:0000259" key="2">
    <source>
        <dbReference type="SMART" id="SM00867"/>
    </source>
</evidence>
<dbReference type="EMBL" id="JACXLD010000002">
    <property type="protein sequence ID" value="MBD2858318.1"/>
    <property type="molecule type" value="Genomic_DNA"/>
</dbReference>
<dbReference type="Pfam" id="PF04264">
    <property type="entry name" value="YceI"/>
    <property type="match status" value="1"/>
</dbReference>
<dbReference type="PIRSF" id="PIRSF029811">
    <property type="entry name" value="UCP029811"/>
    <property type="match status" value="1"/>
</dbReference>
<reference evidence="3" key="1">
    <citation type="submission" date="2020-09" db="EMBL/GenBank/DDBJ databases">
        <authorList>
            <person name="Yoon J.-W."/>
        </authorList>
    </citation>
    <scope>NUCLEOTIDE SEQUENCE</scope>
    <source>
        <strain evidence="3">KMU-158</strain>
    </source>
</reference>
<keyword evidence="1" id="KW-0732">Signal</keyword>
<dbReference type="RefSeq" id="WP_190763042.1">
    <property type="nucleotide sequence ID" value="NZ_JACXLD010000002.1"/>
</dbReference>
<dbReference type="InterPro" id="IPR007372">
    <property type="entry name" value="Lipid/polyisoprenoid-bd_YceI"/>
</dbReference>
<dbReference type="SMART" id="SM00867">
    <property type="entry name" value="YceI"/>
    <property type="match status" value="1"/>
</dbReference>
<feature type="chain" id="PRO_5036942365" evidence="1">
    <location>
        <begin position="26"/>
        <end position="195"/>
    </location>
</feature>
<dbReference type="SUPFAM" id="SSF101874">
    <property type="entry name" value="YceI-like"/>
    <property type="match status" value="1"/>
</dbReference>
<keyword evidence="4" id="KW-1185">Reference proteome</keyword>
<comment type="caution">
    <text evidence="3">The sequence shown here is derived from an EMBL/GenBank/DDBJ whole genome shotgun (WGS) entry which is preliminary data.</text>
</comment>
<evidence type="ECO:0000313" key="4">
    <source>
        <dbReference type="Proteomes" id="UP000610558"/>
    </source>
</evidence>
<protein>
    <submittedName>
        <fullName evidence="3">YceI family protein</fullName>
    </submittedName>
</protein>
<proteinExistence type="predicted"/>
<dbReference type="AlphaFoldDB" id="A0A927GVQ2"/>
<dbReference type="PANTHER" id="PTHR34406">
    <property type="entry name" value="PROTEIN YCEI"/>
    <property type="match status" value="1"/>
</dbReference>
<gene>
    <name evidence="3" type="ORF">IB286_04790</name>
</gene>
<dbReference type="InterPro" id="IPR027016">
    <property type="entry name" value="UCP029811"/>
</dbReference>
<dbReference type="InterPro" id="IPR036761">
    <property type="entry name" value="TTHA0802/YceI-like_sf"/>
</dbReference>
<feature type="domain" description="Lipid/polyisoprenoid-binding YceI-like" evidence="2">
    <location>
        <begin position="27"/>
        <end position="195"/>
    </location>
</feature>
<feature type="signal peptide" evidence="1">
    <location>
        <begin position="1"/>
        <end position="25"/>
    </location>
</feature>
<organism evidence="3 4">
    <name type="scientific">Spongiibacter pelagi</name>
    <dbReference type="NCBI Taxonomy" id="2760804"/>
    <lineage>
        <taxon>Bacteria</taxon>
        <taxon>Pseudomonadati</taxon>
        <taxon>Pseudomonadota</taxon>
        <taxon>Gammaproteobacteria</taxon>
        <taxon>Cellvibrionales</taxon>
        <taxon>Spongiibacteraceae</taxon>
        <taxon>Spongiibacter</taxon>
    </lineage>
</organism>
<sequence length="195" mass="21349">MKLNSWVKSAAFAVLFAGLSQMASAMDLQAESSQLNFVTVKNDRIAEAMSFRTLWGSFDEKSGEAEIHIDLASVDSGIEIRDSRMKEFLFETAKFKEAVYTAKVDVALLKKMKNGQQNTLTLDGTLDLHGETAQVSFEVVVTRLRDGSLQVATLKPGFVSAMNFALETGIGILKDIAKLGCIDLVVPVTFNVTFK</sequence>
<dbReference type="PANTHER" id="PTHR34406:SF1">
    <property type="entry name" value="PROTEIN YCEI"/>
    <property type="match status" value="1"/>
</dbReference>